<keyword evidence="2" id="KW-1185">Reference proteome</keyword>
<protein>
    <submittedName>
        <fullName evidence="1">Uncharacterized protein</fullName>
    </submittedName>
</protein>
<gene>
    <name evidence="1" type="ORF">KDU71_02455</name>
</gene>
<dbReference type="EMBL" id="JAGTAR010000002">
    <property type="protein sequence ID" value="MBR8534406.1"/>
    <property type="molecule type" value="Genomic_DNA"/>
</dbReference>
<evidence type="ECO:0000313" key="1">
    <source>
        <dbReference type="EMBL" id="MBR8534406.1"/>
    </source>
</evidence>
<reference evidence="1" key="1">
    <citation type="journal article" date="2018" name="Int. J. Syst. Evol. Microbiol.">
        <title>Carboxylicivirga sediminis sp. nov., isolated from coastal sediment.</title>
        <authorList>
            <person name="Wang F.Q."/>
            <person name="Ren L.H."/>
            <person name="Zou R.J."/>
            <person name="Sun Y.Z."/>
            <person name="Liu X.J."/>
            <person name="Jiang F."/>
            <person name="Liu L.J."/>
        </authorList>
    </citation>
    <scope>NUCLEOTIDE SEQUENCE</scope>
    <source>
        <strain evidence="1">JR1</strain>
    </source>
</reference>
<dbReference type="RefSeq" id="WP_212188310.1">
    <property type="nucleotide sequence ID" value="NZ_JAGTAR010000002.1"/>
</dbReference>
<evidence type="ECO:0000313" key="2">
    <source>
        <dbReference type="Proteomes" id="UP000679220"/>
    </source>
</evidence>
<comment type="caution">
    <text evidence="1">The sequence shown here is derived from an EMBL/GenBank/DDBJ whole genome shotgun (WGS) entry which is preliminary data.</text>
</comment>
<sequence length="66" mass="7473">MKTESIQPGQTYESLYMDGAIADTFYVTRINEGTAHLKSLSTSKPVRIELTKMVIDMQHGQLKLKQ</sequence>
<name>A0A941ITP6_9BACT</name>
<reference evidence="1" key="2">
    <citation type="submission" date="2021-04" db="EMBL/GenBank/DDBJ databases">
        <authorList>
            <person name="Zhang T."/>
            <person name="Zhang Y."/>
            <person name="Lu D."/>
            <person name="Zuo D."/>
            <person name="Du Z."/>
        </authorList>
    </citation>
    <scope>NUCLEOTIDE SEQUENCE</scope>
    <source>
        <strain evidence="1">JR1</strain>
    </source>
</reference>
<organism evidence="1 2">
    <name type="scientific">Carboxylicivirga sediminis</name>
    <dbReference type="NCBI Taxonomy" id="2006564"/>
    <lineage>
        <taxon>Bacteria</taxon>
        <taxon>Pseudomonadati</taxon>
        <taxon>Bacteroidota</taxon>
        <taxon>Bacteroidia</taxon>
        <taxon>Marinilabiliales</taxon>
        <taxon>Marinilabiliaceae</taxon>
        <taxon>Carboxylicivirga</taxon>
    </lineage>
</organism>
<accession>A0A941ITP6</accession>
<proteinExistence type="predicted"/>
<dbReference type="Proteomes" id="UP000679220">
    <property type="component" value="Unassembled WGS sequence"/>
</dbReference>
<dbReference type="AlphaFoldDB" id="A0A941ITP6"/>